<organism evidence="2 3">
    <name type="scientific">Oidiodendron maius (strain Zn)</name>
    <dbReference type="NCBI Taxonomy" id="913774"/>
    <lineage>
        <taxon>Eukaryota</taxon>
        <taxon>Fungi</taxon>
        <taxon>Dikarya</taxon>
        <taxon>Ascomycota</taxon>
        <taxon>Pezizomycotina</taxon>
        <taxon>Leotiomycetes</taxon>
        <taxon>Leotiomycetes incertae sedis</taxon>
        <taxon>Myxotrichaceae</taxon>
        <taxon>Oidiodendron</taxon>
    </lineage>
</organism>
<dbReference type="HOGENOM" id="CLU_002639_8_3_1"/>
<dbReference type="OrthoDB" id="3563898at2759"/>
<evidence type="ECO:0000313" key="2">
    <source>
        <dbReference type="EMBL" id="KIM94457.1"/>
    </source>
</evidence>
<dbReference type="STRING" id="913774.A0A0C3CXQ2"/>
<proteinExistence type="predicted"/>
<feature type="non-terminal residue" evidence="2">
    <location>
        <position position="349"/>
    </location>
</feature>
<evidence type="ECO:0000313" key="3">
    <source>
        <dbReference type="Proteomes" id="UP000054321"/>
    </source>
</evidence>
<dbReference type="PANTHER" id="PTHR33112">
    <property type="entry name" value="DOMAIN PROTEIN, PUTATIVE-RELATED"/>
    <property type="match status" value="1"/>
</dbReference>
<dbReference type="InterPro" id="IPR010730">
    <property type="entry name" value="HET"/>
</dbReference>
<dbReference type="Proteomes" id="UP000054321">
    <property type="component" value="Unassembled WGS sequence"/>
</dbReference>
<reference evidence="3" key="2">
    <citation type="submission" date="2015-01" db="EMBL/GenBank/DDBJ databases">
        <title>Evolutionary Origins and Diversification of the Mycorrhizal Mutualists.</title>
        <authorList>
            <consortium name="DOE Joint Genome Institute"/>
            <consortium name="Mycorrhizal Genomics Consortium"/>
            <person name="Kohler A."/>
            <person name="Kuo A."/>
            <person name="Nagy L.G."/>
            <person name="Floudas D."/>
            <person name="Copeland A."/>
            <person name="Barry K.W."/>
            <person name="Cichocki N."/>
            <person name="Veneault-Fourrey C."/>
            <person name="LaButti K."/>
            <person name="Lindquist E.A."/>
            <person name="Lipzen A."/>
            <person name="Lundell T."/>
            <person name="Morin E."/>
            <person name="Murat C."/>
            <person name="Riley R."/>
            <person name="Ohm R."/>
            <person name="Sun H."/>
            <person name="Tunlid A."/>
            <person name="Henrissat B."/>
            <person name="Grigoriev I.V."/>
            <person name="Hibbett D.S."/>
            <person name="Martin F."/>
        </authorList>
    </citation>
    <scope>NUCLEOTIDE SEQUENCE [LARGE SCALE GENOMIC DNA]</scope>
    <source>
        <strain evidence="3">Zn</strain>
    </source>
</reference>
<keyword evidence="3" id="KW-1185">Reference proteome</keyword>
<protein>
    <recommendedName>
        <fullName evidence="1">Heterokaryon incompatibility domain-containing protein</fullName>
    </recommendedName>
</protein>
<dbReference type="EMBL" id="KN832890">
    <property type="protein sequence ID" value="KIM94457.1"/>
    <property type="molecule type" value="Genomic_DNA"/>
</dbReference>
<dbReference type="InParanoid" id="A0A0C3CXQ2"/>
<feature type="domain" description="Heterokaryon incompatibility" evidence="1">
    <location>
        <begin position="46"/>
        <end position="211"/>
    </location>
</feature>
<name>A0A0C3CXQ2_OIDMZ</name>
<sequence>LSDCILQHQSCKNHAQTDYYPPRLLRLDEDSVRLIETKNTKISGPYATLSYCWGRNPRHLTLTTNNIDALRRGFKTSHLAKTFREAIQVAQLLGLHLLWIDALCILQSGDGHVEDWQNHLVEMAEIYANCVLNIAVDHGESAEAGCFVSRDGDSIRPCIFDISLLAHRTMNTYPELEQPHPLDTYHVIDKRFWSDLLSENPLISRGWVHQERLLSPRILHFGKKQLAWECKGLLACETFHTEQKYIIPGGRIPFSFNGSTSGRWYKVVEAYSATSLTNLQDKLPAIAGIAKRVAIERSAKYAAGMFLSDFPESLLWYYNDGPLGGVVTPYRAPSWSWASREGKVSFNRI</sequence>
<evidence type="ECO:0000259" key="1">
    <source>
        <dbReference type="Pfam" id="PF06985"/>
    </source>
</evidence>
<reference evidence="2 3" key="1">
    <citation type="submission" date="2014-04" db="EMBL/GenBank/DDBJ databases">
        <authorList>
            <consortium name="DOE Joint Genome Institute"/>
            <person name="Kuo A."/>
            <person name="Martino E."/>
            <person name="Perotto S."/>
            <person name="Kohler A."/>
            <person name="Nagy L.G."/>
            <person name="Floudas D."/>
            <person name="Copeland A."/>
            <person name="Barry K.W."/>
            <person name="Cichocki N."/>
            <person name="Veneault-Fourrey C."/>
            <person name="LaButti K."/>
            <person name="Lindquist E.A."/>
            <person name="Lipzen A."/>
            <person name="Lundell T."/>
            <person name="Morin E."/>
            <person name="Murat C."/>
            <person name="Sun H."/>
            <person name="Tunlid A."/>
            <person name="Henrissat B."/>
            <person name="Grigoriev I.V."/>
            <person name="Hibbett D.S."/>
            <person name="Martin F."/>
            <person name="Nordberg H.P."/>
            <person name="Cantor M.N."/>
            <person name="Hua S.X."/>
        </authorList>
    </citation>
    <scope>NUCLEOTIDE SEQUENCE [LARGE SCALE GENOMIC DNA]</scope>
    <source>
        <strain evidence="2 3">Zn</strain>
    </source>
</reference>
<dbReference type="Pfam" id="PF06985">
    <property type="entry name" value="HET"/>
    <property type="match status" value="1"/>
</dbReference>
<gene>
    <name evidence="2" type="ORF">OIDMADRAFT_77980</name>
</gene>
<dbReference type="AlphaFoldDB" id="A0A0C3CXQ2"/>
<accession>A0A0C3CXQ2</accession>
<feature type="non-terminal residue" evidence="2">
    <location>
        <position position="1"/>
    </location>
</feature>
<dbReference type="PANTHER" id="PTHR33112:SF8">
    <property type="entry name" value="HETEROKARYON INCOMPATIBILITY DOMAIN-CONTAINING PROTEIN"/>
    <property type="match status" value="1"/>
</dbReference>